<dbReference type="AlphaFoldDB" id="A0A9X3FC34"/>
<feature type="signal peptide" evidence="1">
    <location>
        <begin position="1"/>
        <end position="20"/>
    </location>
</feature>
<evidence type="ECO:0000256" key="1">
    <source>
        <dbReference type="SAM" id="SignalP"/>
    </source>
</evidence>
<keyword evidence="1" id="KW-0732">Signal</keyword>
<dbReference type="Proteomes" id="UP001145087">
    <property type="component" value="Unassembled WGS sequence"/>
</dbReference>
<evidence type="ECO:0000313" key="2">
    <source>
        <dbReference type="EMBL" id="MCY1722471.1"/>
    </source>
</evidence>
<feature type="chain" id="PRO_5040750908" evidence="1">
    <location>
        <begin position="21"/>
        <end position="399"/>
    </location>
</feature>
<dbReference type="RefSeq" id="WP_343334797.1">
    <property type="nucleotide sequence ID" value="NZ_JAPOHD010000058.1"/>
</dbReference>
<evidence type="ECO:0000313" key="3">
    <source>
        <dbReference type="Proteomes" id="UP001145087"/>
    </source>
</evidence>
<name>A0A9X3FC34_9BACT</name>
<comment type="caution">
    <text evidence="2">The sequence shown here is derived from an EMBL/GenBank/DDBJ whole genome shotgun (WGS) entry which is preliminary data.</text>
</comment>
<proteinExistence type="predicted"/>
<accession>A0A9X3FC34</accession>
<gene>
    <name evidence="2" type="ORF">OU798_19130</name>
</gene>
<reference evidence="2" key="1">
    <citation type="submission" date="2022-11" db="EMBL/GenBank/DDBJ databases">
        <title>Marilongibacter aestuarii gen. nov., sp. nov., isolated from tidal flat sediment.</title>
        <authorList>
            <person name="Jiayan W."/>
        </authorList>
    </citation>
    <scope>NUCLEOTIDE SEQUENCE</scope>
    <source>
        <strain evidence="2">Z1-6</strain>
    </source>
</reference>
<organism evidence="2 3">
    <name type="scientific">Draconibacterium aestuarii</name>
    <dbReference type="NCBI Taxonomy" id="2998507"/>
    <lineage>
        <taxon>Bacteria</taxon>
        <taxon>Pseudomonadati</taxon>
        <taxon>Bacteroidota</taxon>
        <taxon>Bacteroidia</taxon>
        <taxon>Marinilabiliales</taxon>
        <taxon>Prolixibacteraceae</taxon>
        <taxon>Draconibacterium</taxon>
    </lineage>
</organism>
<dbReference type="PROSITE" id="PS51257">
    <property type="entry name" value="PROKAR_LIPOPROTEIN"/>
    <property type="match status" value="1"/>
</dbReference>
<dbReference type="EMBL" id="JAPOHD010000058">
    <property type="protein sequence ID" value="MCY1722471.1"/>
    <property type="molecule type" value="Genomic_DNA"/>
</dbReference>
<keyword evidence="3" id="KW-1185">Reference proteome</keyword>
<sequence>MKGYLSVLALLILLMGCSEIDQNNCTIEDLVVSMEECISDSTFLIKIDHVNENTEINSITVFNGDNPLAEFSLDDLPREIEVIRESEKDSSSYSICVTEHPNCCKKFKFQTPDCSDMACAIGELTLDPGECTGDNTYNLYLNFAYENAGNEFINVLGREDKLIGTYKLADLPLTIENFEASGNDYDFIKVCINDQPDCCKVAEFLAPVCAAECAITELLVDRGECTGNNTYNLHLNFAFENAGNEFFNVFGREDKLIGTYKLADLPLTIENFEASGNDYDFIKVCINDQPDCCKVAEFLAPVCAAECAITELLVDRGECVNDSTYRITLNFSYTNPGNDLFEVFGRDDKYYGYFNLSDLPVTINEFRKSGNEFDLMKVCINDTENCCKLKEIESPDCGN</sequence>
<protein>
    <submittedName>
        <fullName evidence="2">Uncharacterized protein</fullName>
    </submittedName>
</protein>